<name>A0A1A9I8N5_9BACT</name>
<sequence>MPVCSFAELKTGPGTGESSEKVSVILDTDMGPDYDDVGAIAMLHAFADSGYVTILGTIASTKYEGVASVLNIFNTYFHRPDIPVAVPRQWAYAQKDQQHWTDSLIARYPHTIKTNAEVPDAVSLYRKILAGQPDNSVTIITVGFFTNLNNLIHSAPDQYSGLSGMQLIRKKVKNLVSMAGKFPEGKEFNVYKDAAAAYELFKIWPKPVLFTGWEIGQQIRTGLKLMNDASIRNSPVKDVYRIAIPQAASDRNGRMSWDQTAVLIAVKGYNDFFEIQKGAVWIGKDGSNKWQNKPGGMAAYVTPKMPYDRLAVYIEKVMMHQPM</sequence>
<dbReference type="KEGG" id="nia:A8C56_04225"/>
<dbReference type="SUPFAM" id="SSF53590">
    <property type="entry name" value="Nucleoside hydrolase"/>
    <property type="match status" value="1"/>
</dbReference>
<dbReference type="PANTHER" id="PTHR43264:SF1">
    <property type="entry name" value="INOSINE_URIDINE-PREFERRING NUCLEOSIDE HYDROLASE DOMAIN-CONTAINING PROTEIN"/>
    <property type="match status" value="1"/>
</dbReference>
<dbReference type="Proteomes" id="UP000077667">
    <property type="component" value="Chromosome"/>
</dbReference>
<gene>
    <name evidence="2" type="ORF">A8C56_04225</name>
</gene>
<evidence type="ECO:0000313" key="2">
    <source>
        <dbReference type="EMBL" id="ANH83695.1"/>
    </source>
</evidence>
<reference evidence="2 3" key="1">
    <citation type="submission" date="2016-05" db="EMBL/GenBank/DDBJ databases">
        <title>Niabella ginsenosidivorans BS26 whole genome sequencing.</title>
        <authorList>
            <person name="Im W.T."/>
            <person name="Siddiqi M.Z."/>
        </authorList>
    </citation>
    <scope>NUCLEOTIDE SEQUENCE [LARGE SCALE GENOMIC DNA]</scope>
    <source>
        <strain evidence="2 3">BS26</strain>
    </source>
</reference>
<organism evidence="2 3">
    <name type="scientific">Niabella ginsenosidivorans</name>
    <dbReference type="NCBI Taxonomy" id="1176587"/>
    <lineage>
        <taxon>Bacteria</taxon>
        <taxon>Pseudomonadati</taxon>
        <taxon>Bacteroidota</taxon>
        <taxon>Chitinophagia</taxon>
        <taxon>Chitinophagales</taxon>
        <taxon>Chitinophagaceae</taxon>
        <taxon>Niabella</taxon>
    </lineage>
</organism>
<dbReference type="Pfam" id="PF01156">
    <property type="entry name" value="IU_nuc_hydro"/>
    <property type="match status" value="1"/>
</dbReference>
<dbReference type="GO" id="GO:0016799">
    <property type="term" value="F:hydrolase activity, hydrolyzing N-glycosyl compounds"/>
    <property type="evidence" value="ECO:0007669"/>
    <property type="project" value="InterPro"/>
</dbReference>
<dbReference type="EMBL" id="CP015772">
    <property type="protein sequence ID" value="ANH83695.1"/>
    <property type="molecule type" value="Genomic_DNA"/>
</dbReference>
<feature type="domain" description="Inosine/uridine-preferring nucleoside hydrolase" evidence="1">
    <location>
        <begin position="24"/>
        <end position="282"/>
    </location>
</feature>
<dbReference type="InterPro" id="IPR001910">
    <property type="entry name" value="Inosine/uridine_hydrolase_dom"/>
</dbReference>
<dbReference type="STRING" id="1176587.A8C56_04225"/>
<evidence type="ECO:0000313" key="3">
    <source>
        <dbReference type="Proteomes" id="UP000077667"/>
    </source>
</evidence>
<accession>A0A1A9I8N5</accession>
<protein>
    <submittedName>
        <fullName evidence="2">Nucleoside hydrolase</fullName>
    </submittedName>
</protein>
<dbReference type="PANTHER" id="PTHR43264">
    <property type="match status" value="1"/>
</dbReference>
<dbReference type="Gene3D" id="3.90.245.10">
    <property type="entry name" value="Ribonucleoside hydrolase-like"/>
    <property type="match status" value="1"/>
</dbReference>
<evidence type="ECO:0000259" key="1">
    <source>
        <dbReference type="Pfam" id="PF01156"/>
    </source>
</evidence>
<proteinExistence type="predicted"/>
<keyword evidence="3" id="KW-1185">Reference proteome</keyword>
<keyword evidence="2" id="KW-0378">Hydrolase</keyword>
<dbReference type="AlphaFoldDB" id="A0A1A9I8N5"/>
<dbReference type="InterPro" id="IPR036452">
    <property type="entry name" value="Ribo_hydro-like"/>
</dbReference>